<keyword evidence="1" id="KW-0489">Methyltransferase</keyword>
<dbReference type="AlphaFoldDB" id="A0A918GM88"/>
<dbReference type="GO" id="GO:0032259">
    <property type="term" value="P:methylation"/>
    <property type="evidence" value="ECO:0007669"/>
    <property type="project" value="UniProtKB-KW"/>
</dbReference>
<sequence>MADSGAEMYLDLLKRAVVNTLYQDPPIPTPWRTEDTFDRAARELGRDWPSQAHSMIGFRRLENLRALLEGVLADGVPGDVLEAGVARGGAMVYARGVLRAHGVTDRTVWLADSFQGFPEPDEHQAPDTFHPEMAEDLLRFQEVMAERAVSADELYGQFLVGTSEAEVRDTFDRYGLLDDQVRFIAGWFADTLPAAPVERLAVLRVDADLYDSTQIALESLYPKVSPGGYVIIDDYQSVDQCRRAVHDYLKSVEEDPRLVTVDEDAVYWRKERA</sequence>
<organism evidence="1 2">
    <name type="scientific">Actinokineospora fastidiosa</name>
    <dbReference type="NCBI Taxonomy" id="1816"/>
    <lineage>
        <taxon>Bacteria</taxon>
        <taxon>Bacillati</taxon>
        <taxon>Actinomycetota</taxon>
        <taxon>Actinomycetes</taxon>
        <taxon>Pseudonocardiales</taxon>
        <taxon>Pseudonocardiaceae</taxon>
        <taxon>Actinokineospora</taxon>
    </lineage>
</organism>
<keyword evidence="1" id="KW-0808">Transferase</keyword>
<keyword evidence="2" id="KW-1185">Reference proteome</keyword>
<dbReference type="InterPro" id="IPR008884">
    <property type="entry name" value="TylF_MeTrfase"/>
</dbReference>
<dbReference type="GO" id="GO:0008168">
    <property type="term" value="F:methyltransferase activity"/>
    <property type="evidence" value="ECO:0007669"/>
    <property type="project" value="UniProtKB-KW"/>
</dbReference>
<proteinExistence type="predicted"/>
<dbReference type="Pfam" id="PF05711">
    <property type="entry name" value="TylF"/>
    <property type="match status" value="1"/>
</dbReference>
<dbReference type="PANTHER" id="PTHR40036">
    <property type="entry name" value="MACROCIN O-METHYLTRANSFERASE"/>
    <property type="match status" value="1"/>
</dbReference>
<comment type="caution">
    <text evidence="1">The sequence shown here is derived from an EMBL/GenBank/DDBJ whole genome shotgun (WGS) entry which is preliminary data.</text>
</comment>
<evidence type="ECO:0000313" key="2">
    <source>
        <dbReference type="Proteomes" id="UP000660680"/>
    </source>
</evidence>
<reference evidence="1" key="2">
    <citation type="submission" date="2020-09" db="EMBL/GenBank/DDBJ databases">
        <authorList>
            <person name="Sun Q."/>
            <person name="Ohkuma M."/>
        </authorList>
    </citation>
    <scope>NUCLEOTIDE SEQUENCE</scope>
    <source>
        <strain evidence="1">JCM 3276</strain>
    </source>
</reference>
<name>A0A918GM88_9PSEU</name>
<dbReference type="RefSeq" id="WP_189212707.1">
    <property type="nucleotide sequence ID" value="NZ_BMRB01000004.1"/>
</dbReference>
<reference evidence="1" key="1">
    <citation type="journal article" date="2014" name="Int. J. Syst. Evol. Microbiol.">
        <title>Complete genome sequence of Corynebacterium casei LMG S-19264T (=DSM 44701T), isolated from a smear-ripened cheese.</title>
        <authorList>
            <consortium name="US DOE Joint Genome Institute (JGI-PGF)"/>
            <person name="Walter F."/>
            <person name="Albersmeier A."/>
            <person name="Kalinowski J."/>
            <person name="Ruckert C."/>
        </authorList>
    </citation>
    <scope>NUCLEOTIDE SEQUENCE</scope>
    <source>
        <strain evidence="1">JCM 3276</strain>
    </source>
</reference>
<dbReference type="PANTHER" id="PTHR40036:SF1">
    <property type="entry name" value="MACROCIN O-METHYLTRANSFERASE"/>
    <property type="match status" value="1"/>
</dbReference>
<dbReference type="EMBL" id="BMRB01000004">
    <property type="protein sequence ID" value="GGS46151.1"/>
    <property type="molecule type" value="Genomic_DNA"/>
</dbReference>
<dbReference type="Gene3D" id="3.40.50.150">
    <property type="entry name" value="Vaccinia Virus protein VP39"/>
    <property type="match status" value="1"/>
</dbReference>
<accession>A0A918GM88</accession>
<dbReference type="SUPFAM" id="SSF53335">
    <property type="entry name" value="S-adenosyl-L-methionine-dependent methyltransferases"/>
    <property type="match status" value="1"/>
</dbReference>
<evidence type="ECO:0000313" key="1">
    <source>
        <dbReference type="EMBL" id="GGS46151.1"/>
    </source>
</evidence>
<protein>
    <submittedName>
        <fullName evidence="1">Methyltransferase MtfB</fullName>
    </submittedName>
</protein>
<dbReference type="InterPro" id="IPR029063">
    <property type="entry name" value="SAM-dependent_MTases_sf"/>
</dbReference>
<dbReference type="Proteomes" id="UP000660680">
    <property type="component" value="Unassembled WGS sequence"/>
</dbReference>
<gene>
    <name evidence="1" type="ORF">GCM10010171_46690</name>
</gene>